<accession>A0ABT5NQB7</accession>
<reference evidence="1 2" key="1">
    <citation type="submission" date="2022-05" db="EMBL/GenBank/DDBJ databases">
        <title>Novel Pseudomonas spp. Isolated from a Rainbow Trout Aquaculture Facility.</title>
        <authorList>
            <person name="Testerman T."/>
            <person name="Graf J."/>
        </authorList>
    </citation>
    <scope>NUCLEOTIDE SEQUENCE [LARGE SCALE GENOMIC DNA]</scope>
    <source>
        <strain evidence="1 2">ID681</strain>
    </source>
</reference>
<dbReference type="Pfam" id="PF20392">
    <property type="entry name" value="DUF6687"/>
    <property type="match status" value="1"/>
</dbReference>
<organism evidence="1 2">
    <name type="scientific">Pseudomonas fontis</name>
    <dbReference type="NCBI Taxonomy" id="2942633"/>
    <lineage>
        <taxon>Bacteria</taxon>
        <taxon>Pseudomonadati</taxon>
        <taxon>Pseudomonadota</taxon>
        <taxon>Gammaproteobacteria</taxon>
        <taxon>Pseudomonadales</taxon>
        <taxon>Pseudomonadaceae</taxon>
        <taxon>Pseudomonas</taxon>
    </lineage>
</organism>
<dbReference type="EMBL" id="JAMDGY010000019">
    <property type="protein sequence ID" value="MDD0990360.1"/>
    <property type="molecule type" value="Genomic_DNA"/>
</dbReference>
<sequence length="450" mass="49122">MNLPSVLPGPAAALVADLDVANQLGNLEVKVLGGRPIGIINNRFIDLINAIAGPGAVLINGRPTDIRRENLSRLSYRLGSHGEMVHVPIATGHCNLAVVAESPRSSTPGADQAVHINSESPYGYLPLGYTAQVPNISLDSIDNASTLLTLSHWPDNKTPQRYKANLSTQSVFSYLKEGRNVEGAETVTSDHFDLDGLASIYAFLSPTSAMKHQQLLIDVARLGDYSRGRSPQALKTAFALNALAAQVKLPGNIDADTALLHRYKAVLPSVEQVLERTERFEHCYLEGLDHLERSERILSHHDMQLVEYPEVDLAVFHLPAAISLAPLNYQLPYLGLSNIAFHNRTRCGVLAIVHGAVLEVRQRYESWVERVSGIPRARRDLSIFAQALQQDERAAGVWRYSGVEYIFPALKYEGAGATCYAIDTLLVELRQFLAVAPIAWNGSPLGSDGG</sequence>
<dbReference type="Proteomes" id="UP001148203">
    <property type="component" value="Unassembled WGS sequence"/>
</dbReference>
<name>A0ABT5NQB7_9PSED</name>
<comment type="caution">
    <text evidence="1">The sequence shown here is derived from an EMBL/GenBank/DDBJ whole genome shotgun (WGS) entry which is preliminary data.</text>
</comment>
<dbReference type="RefSeq" id="WP_273911477.1">
    <property type="nucleotide sequence ID" value="NZ_JAMDGX010000041.1"/>
</dbReference>
<keyword evidence="2" id="KW-1185">Reference proteome</keyword>
<protein>
    <submittedName>
        <fullName evidence="1">Uncharacterized protein</fullName>
    </submittedName>
</protein>
<dbReference type="InterPro" id="IPR046509">
    <property type="entry name" value="DUF6687"/>
</dbReference>
<proteinExistence type="predicted"/>
<gene>
    <name evidence="1" type="ORF">M5G11_07375</name>
</gene>
<evidence type="ECO:0000313" key="1">
    <source>
        <dbReference type="EMBL" id="MDD0990360.1"/>
    </source>
</evidence>
<evidence type="ECO:0000313" key="2">
    <source>
        <dbReference type="Proteomes" id="UP001148203"/>
    </source>
</evidence>